<dbReference type="OrthoDB" id="980044at2"/>
<accession>A0A1H6QUI5</accession>
<organism evidence="1 2">
    <name type="scientific">Flavobacterium terrigena</name>
    <dbReference type="NCBI Taxonomy" id="402734"/>
    <lineage>
        <taxon>Bacteria</taxon>
        <taxon>Pseudomonadati</taxon>
        <taxon>Bacteroidota</taxon>
        <taxon>Flavobacteriia</taxon>
        <taxon>Flavobacteriales</taxon>
        <taxon>Flavobacteriaceae</taxon>
        <taxon>Flavobacterium</taxon>
    </lineage>
</organism>
<dbReference type="Proteomes" id="UP000199702">
    <property type="component" value="Unassembled WGS sequence"/>
</dbReference>
<protein>
    <submittedName>
        <fullName evidence="1">2'-5' RNA ligase</fullName>
    </submittedName>
</protein>
<dbReference type="Gene3D" id="3.90.1140.10">
    <property type="entry name" value="Cyclic phosphodiesterase"/>
    <property type="match status" value="1"/>
</dbReference>
<proteinExistence type="predicted"/>
<evidence type="ECO:0000313" key="1">
    <source>
        <dbReference type="EMBL" id="SEI42925.1"/>
    </source>
</evidence>
<keyword evidence="1" id="KW-0436">Ligase</keyword>
<sequence length="184" mass="20984">MLHRYSIAINPSLELITTIKNMKEQLATEVGWFNSKNSIAHITICEFESSERDLERIKKQLERICDTITPVPVKLDDFGTFPNGAFYIAPDTDSKEALQPVMKSFHNALLVKTFHHSDTPHISIARKLTPENLIKASQLFTSINESFLCNGIVLRMLDMQLKQFRVIDAFEFKGLPKEVQGSLF</sequence>
<name>A0A1H6QUI5_9FLAO</name>
<dbReference type="AlphaFoldDB" id="A0A1H6QUI5"/>
<reference evidence="2" key="1">
    <citation type="submission" date="2016-10" db="EMBL/GenBank/DDBJ databases">
        <authorList>
            <person name="Varghese N."/>
            <person name="Submissions S."/>
        </authorList>
    </citation>
    <scope>NUCLEOTIDE SEQUENCE [LARGE SCALE GENOMIC DNA]</scope>
    <source>
        <strain evidence="2">DSM 17934</strain>
    </source>
</reference>
<keyword evidence="2" id="KW-1185">Reference proteome</keyword>
<dbReference type="InterPro" id="IPR009097">
    <property type="entry name" value="Cyclic_Pdiesterase"/>
</dbReference>
<gene>
    <name evidence="1" type="ORF">SAMN05660918_0516</name>
</gene>
<dbReference type="SUPFAM" id="SSF55144">
    <property type="entry name" value="LigT-like"/>
    <property type="match status" value="1"/>
</dbReference>
<dbReference type="Pfam" id="PF13563">
    <property type="entry name" value="2_5_RNA_ligase2"/>
    <property type="match status" value="1"/>
</dbReference>
<evidence type="ECO:0000313" key="2">
    <source>
        <dbReference type="Proteomes" id="UP000199702"/>
    </source>
</evidence>
<dbReference type="RefSeq" id="WP_091307386.1">
    <property type="nucleotide sequence ID" value="NZ_CBCSJU010000001.1"/>
</dbReference>
<dbReference type="STRING" id="402734.SAMN05660918_0516"/>
<dbReference type="EMBL" id="FNYA01000001">
    <property type="protein sequence ID" value="SEI42925.1"/>
    <property type="molecule type" value="Genomic_DNA"/>
</dbReference>
<dbReference type="GO" id="GO:0016874">
    <property type="term" value="F:ligase activity"/>
    <property type="evidence" value="ECO:0007669"/>
    <property type="project" value="UniProtKB-KW"/>
</dbReference>